<comment type="caution">
    <text evidence="2">The sequence shown here is derived from an EMBL/GenBank/DDBJ whole genome shotgun (WGS) entry which is preliminary data.</text>
</comment>
<keyword evidence="3" id="KW-1185">Reference proteome</keyword>
<dbReference type="RefSeq" id="WP_167227013.1">
    <property type="nucleotide sequence ID" value="NZ_JAAQPH010000014.1"/>
</dbReference>
<keyword evidence="1" id="KW-0732">Signal</keyword>
<dbReference type="EMBL" id="JAAQPH010000014">
    <property type="protein sequence ID" value="NIA70417.1"/>
    <property type="molecule type" value="Genomic_DNA"/>
</dbReference>
<proteinExistence type="predicted"/>
<accession>A0A967EZR3</accession>
<protein>
    <submittedName>
        <fullName evidence="2">Uncharacterized protein</fullName>
    </submittedName>
</protein>
<gene>
    <name evidence="2" type="ORF">HBA54_17575</name>
</gene>
<name>A0A967EZR3_9PROT</name>
<feature type="signal peptide" evidence="1">
    <location>
        <begin position="1"/>
        <end position="34"/>
    </location>
</feature>
<dbReference type="Proteomes" id="UP000761264">
    <property type="component" value="Unassembled WGS sequence"/>
</dbReference>
<dbReference type="AlphaFoldDB" id="A0A967EZR3"/>
<evidence type="ECO:0000256" key="1">
    <source>
        <dbReference type="SAM" id="SignalP"/>
    </source>
</evidence>
<sequence>MADYTLSTGLSRRAMLAGSVAAPAMAFPLFQALAALPVPTLLSADPNPDAELFRRIAVAERYRNQNARARRLRARLREARELRLDIPYRPFRDTHPEAWLHCWETHGRYADAVREAVAVPAHTVAGIHAKLALGVIASRRGGARVYMYEDREWLQAALIDLERLANPGQRVGPVRRWTPDPLILA</sequence>
<reference evidence="2" key="1">
    <citation type="submission" date="2020-03" db="EMBL/GenBank/DDBJ databases">
        <title>Genome of Pelagibius litoralis DSM 21314T.</title>
        <authorList>
            <person name="Wang G."/>
        </authorList>
    </citation>
    <scope>NUCLEOTIDE SEQUENCE</scope>
    <source>
        <strain evidence="2">DSM 21314</strain>
    </source>
</reference>
<evidence type="ECO:0000313" key="3">
    <source>
        <dbReference type="Proteomes" id="UP000761264"/>
    </source>
</evidence>
<organism evidence="2 3">
    <name type="scientific">Pelagibius litoralis</name>
    <dbReference type="NCBI Taxonomy" id="374515"/>
    <lineage>
        <taxon>Bacteria</taxon>
        <taxon>Pseudomonadati</taxon>
        <taxon>Pseudomonadota</taxon>
        <taxon>Alphaproteobacteria</taxon>
        <taxon>Rhodospirillales</taxon>
        <taxon>Rhodovibrionaceae</taxon>
        <taxon>Pelagibius</taxon>
    </lineage>
</organism>
<evidence type="ECO:0000313" key="2">
    <source>
        <dbReference type="EMBL" id="NIA70417.1"/>
    </source>
</evidence>
<feature type="chain" id="PRO_5037639016" evidence="1">
    <location>
        <begin position="35"/>
        <end position="185"/>
    </location>
</feature>